<organism evidence="3 4">
    <name type="scientific">Hyaloscypha hepaticicola</name>
    <dbReference type="NCBI Taxonomy" id="2082293"/>
    <lineage>
        <taxon>Eukaryota</taxon>
        <taxon>Fungi</taxon>
        <taxon>Dikarya</taxon>
        <taxon>Ascomycota</taxon>
        <taxon>Pezizomycotina</taxon>
        <taxon>Leotiomycetes</taxon>
        <taxon>Helotiales</taxon>
        <taxon>Hyaloscyphaceae</taxon>
        <taxon>Hyaloscypha</taxon>
    </lineage>
</organism>
<feature type="region of interest" description="Disordered" evidence="1">
    <location>
        <begin position="1"/>
        <end position="22"/>
    </location>
</feature>
<accession>A0A2J6QI68</accession>
<keyword evidence="4" id="KW-1185">Reference proteome</keyword>
<dbReference type="SUPFAM" id="SSF54695">
    <property type="entry name" value="POZ domain"/>
    <property type="match status" value="1"/>
</dbReference>
<dbReference type="EMBL" id="KZ613469">
    <property type="protein sequence ID" value="PMD25949.1"/>
    <property type="molecule type" value="Genomic_DNA"/>
</dbReference>
<feature type="domain" description="BTB" evidence="2">
    <location>
        <begin position="68"/>
        <end position="125"/>
    </location>
</feature>
<proteinExistence type="predicted"/>
<dbReference type="Proteomes" id="UP000235672">
    <property type="component" value="Unassembled WGS sequence"/>
</dbReference>
<dbReference type="Gene3D" id="3.30.710.10">
    <property type="entry name" value="Potassium Channel Kv1.1, Chain A"/>
    <property type="match status" value="1"/>
</dbReference>
<reference evidence="3 4" key="1">
    <citation type="submission" date="2016-05" db="EMBL/GenBank/DDBJ databases">
        <title>A degradative enzymes factory behind the ericoid mycorrhizal symbiosis.</title>
        <authorList>
            <consortium name="DOE Joint Genome Institute"/>
            <person name="Martino E."/>
            <person name="Morin E."/>
            <person name="Grelet G."/>
            <person name="Kuo A."/>
            <person name="Kohler A."/>
            <person name="Daghino S."/>
            <person name="Barry K."/>
            <person name="Choi C."/>
            <person name="Cichocki N."/>
            <person name="Clum A."/>
            <person name="Copeland A."/>
            <person name="Hainaut M."/>
            <person name="Haridas S."/>
            <person name="Labutti K."/>
            <person name="Lindquist E."/>
            <person name="Lipzen A."/>
            <person name="Khouja H.-R."/>
            <person name="Murat C."/>
            <person name="Ohm R."/>
            <person name="Olson A."/>
            <person name="Spatafora J."/>
            <person name="Veneault-Fourrey C."/>
            <person name="Henrissat B."/>
            <person name="Grigoriev I."/>
            <person name="Martin F."/>
            <person name="Perotto S."/>
        </authorList>
    </citation>
    <scope>NUCLEOTIDE SEQUENCE [LARGE SCALE GENOMIC DNA]</scope>
    <source>
        <strain evidence="3 4">UAMH 7357</strain>
    </source>
</reference>
<dbReference type="AlphaFoldDB" id="A0A2J6QI68"/>
<evidence type="ECO:0000313" key="3">
    <source>
        <dbReference type="EMBL" id="PMD25949.1"/>
    </source>
</evidence>
<evidence type="ECO:0000259" key="2">
    <source>
        <dbReference type="Pfam" id="PF00651"/>
    </source>
</evidence>
<dbReference type="InterPro" id="IPR011333">
    <property type="entry name" value="SKP1/BTB/POZ_sf"/>
</dbReference>
<sequence length="316" mass="36210">MPPGKKRKTASNGPEDNGERSPPEFVCKCEDLEESKHKHAIQCECHRRISVHKNIASRLCPWSEKIPIVVGANQQKFHVDKCLLQLHSGLFRNKLADLEEMENEQKPLSLPEVDPAIFAEFVCWMEAGVFLPIEPEILHPNPFLFGCNCWYLGRVLEAASFQNFALMEEFCDEVYYAGGYWPAVEAVRFAYEVLGNDSGLRKFIADSVAFIKPFEVFSEGHEEYGRWCQLFIDFPELGLDVAKAAGRDNRKSPGNIENIGKYMEEEIDLNESWEEMILKARTRAEIEKDARDGCIRSKVELVHLNRDKEEVIPEAR</sequence>
<gene>
    <name evidence="3" type="ORF">NA56DRAFT_618977</name>
</gene>
<dbReference type="InterPro" id="IPR000210">
    <property type="entry name" value="BTB/POZ_dom"/>
</dbReference>
<protein>
    <recommendedName>
        <fullName evidence="2">BTB domain-containing protein</fullName>
    </recommendedName>
</protein>
<dbReference type="Pfam" id="PF00651">
    <property type="entry name" value="BTB"/>
    <property type="match status" value="1"/>
</dbReference>
<evidence type="ECO:0000313" key="4">
    <source>
        <dbReference type="Proteomes" id="UP000235672"/>
    </source>
</evidence>
<name>A0A2J6QI68_9HELO</name>
<evidence type="ECO:0000256" key="1">
    <source>
        <dbReference type="SAM" id="MobiDB-lite"/>
    </source>
</evidence>
<dbReference type="OrthoDB" id="1022638at2759"/>